<dbReference type="InterPro" id="IPR027417">
    <property type="entry name" value="P-loop_NTPase"/>
</dbReference>
<evidence type="ECO:0000256" key="4">
    <source>
        <dbReference type="HAMAP-Rule" id="MF_00636"/>
    </source>
</evidence>
<dbReference type="GO" id="GO:0005524">
    <property type="term" value="F:ATP binding"/>
    <property type="evidence" value="ECO:0007669"/>
    <property type="project" value="UniProtKB-UniRule"/>
</dbReference>
<evidence type="ECO:0000256" key="2">
    <source>
        <dbReference type="ARBA" id="ARBA00022840"/>
    </source>
</evidence>
<evidence type="ECO:0000313" key="7">
    <source>
        <dbReference type="EMBL" id="KFA87215.1"/>
    </source>
</evidence>
<evidence type="ECO:0000259" key="5">
    <source>
        <dbReference type="Pfam" id="PF03668"/>
    </source>
</evidence>
<keyword evidence="3 4" id="KW-0342">GTP-binding</keyword>
<keyword evidence="2 4" id="KW-0067">ATP-binding</keyword>
<dbReference type="Pfam" id="PF22740">
    <property type="entry name" value="PapZ_C"/>
    <property type="match status" value="1"/>
</dbReference>
<dbReference type="PANTHER" id="PTHR30448">
    <property type="entry name" value="RNASE ADAPTER PROTEIN RAPZ"/>
    <property type="match status" value="1"/>
</dbReference>
<sequence>MNTAPAKHIVIISGMSGSGKSTAIRALEDVGFFCIDNLPVLLLPKLTELAGGGQFSHLALVVDAREGIFLHEAPRVLDEVRRAGHHVEVLFLDASDESLIRRFSETRRRHPLAPTGSVSEGIQAEREALKDLRELADQVIDSSVLNVHDLKRMVQARFNPEPASGPSLSVMSFGFRHGVPPQADLVFDVRFLPNPYFVPELKGLTGKDPRVASYVLEREETQQFVEKVVDLCRFLFPRYQKEGKAYLTVALGCTGGKHRSVAIAEELRKRLVGDHPRVQLWDRDVEKE</sequence>
<protein>
    <submittedName>
        <fullName evidence="7">GlmZ(SRNA)-inactivating NTPase</fullName>
    </submittedName>
</protein>
<dbReference type="Proteomes" id="UP000028547">
    <property type="component" value="Unassembled WGS sequence"/>
</dbReference>
<feature type="domain" description="RapZ-like N-terminal" evidence="5">
    <location>
        <begin position="8"/>
        <end position="159"/>
    </location>
</feature>
<feature type="binding site" evidence="4">
    <location>
        <begin position="14"/>
        <end position="21"/>
    </location>
    <ligand>
        <name>ATP</name>
        <dbReference type="ChEBI" id="CHEBI:30616"/>
    </ligand>
</feature>
<dbReference type="InterPro" id="IPR053931">
    <property type="entry name" value="RapZ_C"/>
</dbReference>
<dbReference type="Gene3D" id="3.40.50.300">
    <property type="entry name" value="P-loop containing nucleotide triphosphate hydrolases"/>
    <property type="match status" value="1"/>
</dbReference>
<dbReference type="HAMAP" id="MF_00636">
    <property type="entry name" value="RapZ_like"/>
    <property type="match status" value="1"/>
</dbReference>
<evidence type="ECO:0000256" key="3">
    <source>
        <dbReference type="ARBA" id="ARBA00023134"/>
    </source>
</evidence>
<dbReference type="InterPro" id="IPR053930">
    <property type="entry name" value="RapZ-like_N"/>
</dbReference>
<comment type="caution">
    <text evidence="7">The sequence shown here is derived from an EMBL/GenBank/DDBJ whole genome shotgun (WGS) entry which is preliminary data.</text>
</comment>
<dbReference type="NCBIfam" id="NF003828">
    <property type="entry name" value="PRK05416.1"/>
    <property type="match status" value="1"/>
</dbReference>
<gene>
    <name evidence="7" type="ORF">Q664_49785</name>
</gene>
<dbReference type="Pfam" id="PF03668">
    <property type="entry name" value="RapZ-like_N"/>
    <property type="match status" value="1"/>
</dbReference>
<evidence type="ECO:0000256" key="1">
    <source>
        <dbReference type="ARBA" id="ARBA00022741"/>
    </source>
</evidence>
<dbReference type="EMBL" id="JPMI01000391">
    <property type="protein sequence ID" value="KFA87215.1"/>
    <property type="molecule type" value="Genomic_DNA"/>
</dbReference>
<organism evidence="7 8">
    <name type="scientific">Archangium violaceum Cb vi76</name>
    <dbReference type="NCBI Taxonomy" id="1406225"/>
    <lineage>
        <taxon>Bacteria</taxon>
        <taxon>Pseudomonadati</taxon>
        <taxon>Myxococcota</taxon>
        <taxon>Myxococcia</taxon>
        <taxon>Myxococcales</taxon>
        <taxon>Cystobacterineae</taxon>
        <taxon>Archangiaceae</taxon>
        <taxon>Archangium</taxon>
    </lineage>
</organism>
<dbReference type="InterPro" id="IPR005337">
    <property type="entry name" value="RapZ-like"/>
</dbReference>
<dbReference type="RefSeq" id="WP_043413269.1">
    <property type="nucleotide sequence ID" value="NZ_JPMI01000391.1"/>
</dbReference>
<dbReference type="PIRSF" id="PIRSF005052">
    <property type="entry name" value="P-loopkin"/>
    <property type="match status" value="1"/>
</dbReference>
<dbReference type="AlphaFoldDB" id="A0A084SFI0"/>
<dbReference type="PANTHER" id="PTHR30448:SF0">
    <property type="entry name" value="RNASE ADAPTER PROTEIN RAPZ"/>
    <property type="match status" value="1"/>
</dbReference>
<accession>A0A084SFI0</accession>
<reference evidence="7 8" key="1">
    <citation type="submission" date="2014-07" db="EMBL/GenBank/DDBJ databases">
        <title>Draft Genome Sequence of Gephyronic Acid Producer, Cystobacter violaceus Strain Cb vi76.</title>
        <authorList>
            <person name="Stevens D.C."/>
            <person name="Young J."/>
            <person name="Carmichael R."/>
            <person name="Tan J."/>
            <person name="Taylor R.E."/>
        </authorList>
    </citation>
    <scope>NUCLEOTIDE SEQUENCE [LARGE SCALE GENOMIC DNA]</scope>
    <source>
        <strain evidence="7 8">Cb vi76</strain>
    </source>
</reference>
<name>A0A084SFI0_9BACT</name>
<keyword evidence="1 4" id="KW-0547">Nucleotide-binding</keyword>
<dbReference type="SUPFAM" id="SSF52540">
    <property type="entry name" value="P-loop containing nucleoside triphosphate hydrolases"/>
    <property type="match status" value="1"/>
</dbReference>
<feature type="binding site" evidence="4">
    <location>
        <begin position="63"/>
        <end position="66"/>
    </location>
    <ligand>
        <name>GTP</name>
        <dbReference type="ChEBI" id="CHEBI:37565"/>
    </ligand>
</feature>
<dbReference type="GO" id="GO:0005525">
    <property type="term" value="F:GTP binding"/>
    <property type="evidence" value="ECO:0007669"/>
    <property type="project" value="UniProtKB-UniRule"/>
</dbReference>
<feature type="domain" description="RapZ C-terminal" evidence="6">
    <location>
        <begin position="167"/>
        <end position="285"/>
    </location>
</feature>
<evidence type="ECO:0000259" key="6">
    <source>
        <dbReference type="Pfam" id="PF22740"/>
    </source>
</evidence>
<proteinExistence type="inferred from homology"/>
<evidence type="ECO:0000313" key="8">
    <source>
        <dbReference type="Proteomes" id="UP000028547"/>
    </source>
</evidence>